<dbReference type="GO" id="GO:0006139">
    <property type="term" value="P:nucleobase-containing compound metabolic process"/>
    <property type="evidence" value="ECO:0007669"/>
    <property type="project" value="InterPro"/>
</dbReference>
<evidence type="ECO:0000256" key="4">
    <source>
        <dbReference type="RuleBase" id="RU003330"/>
    </source>
</evidence>
<dbReference type="OrthoDB" id="442176at2759"/>
<dbReference type="PANTHER" id="PTHR23359">
    <property type="entry name" value="NUCLEOTIDE KINASE"/>
    <property type="match status" value="1"/>
</dbReference>
<dbReference type="InterPro" id="IPR027417">
    <property type="entry name" value="P-loop_NTPase"/>
</dbReference>
<proteinExistence type="inferred from homology"/>
<comment type="similarity">
    <text evidence="4">Belongs to the adenylate kinase family.</text>
</comment>
<dbReference type="SUPFAM" id="SSF52540">
    <property type="entry name" value="P-loop containing nucleoside triphosphate hydrolases"/>
    <property type="match status" value="1"/>
</dbReference>
<evidence type="ECO:0000313" key="5">
    <source>
        <dbReference type="EMBL" id="RKP27191.1"/>
    </source>
</evidence>
<dbReference type="GO" id="GO:0019205">
    <property type="term" value="F:nucleobase-containing compound kinase activity"/>
    <property type="evidence" value="ECO:0007669"/>
    <property type="project" value="InterPro"/>
</dbReference>
<dbReference type="PROSITE" id="PS00113">
    <property type="entry name" value="ADENYLATE_KINASE"/>
    <property type="match status" value="1"/>
</dbReference>
<organism evidence="5 6">
    <name type="scientific">Syncephalis pseudoplumigaleata</name>
    <dbReference type="NCBI Taxonomy" id="1712513"/>
    <lineage>
        <taxon>Eukaryota</taxon>
        <taxon>Fungi</taxon>
        <taxon>Fungi incertae sedis</taxon>
        <taxon>Zoopagomycota</taxon>
        <taxon>Zoopagomycotina</taxon>
        <taxon>Zoopagomycetes</taxon>
        <taxon>Zoopagales</taxon>
        <taxon>Piptocephalidaceae</taxon>
        <taxon>Syncephalis</taxon>
    </lineage>
</organism>
<evidence type="ECO:0000256" key="3">
    <source>
        <dbReference type="ARBA" id="ARBA00022777"/>
    </source>
</evidence>
<keyword evidence="6" id="KW-1185">Reference proteome</keyword>
<dbReference type="Pfam" id="PF00406">
    <property type="entry name" value="ADK"/>
    <property type="match status" value="1"/>
</dbReference>
<dbReference type="InterPro" id="IPR000850">
    <property type="entry name" value="Adenylat/UMP-CMP_kin"/>
</dbReference>
<name>A0A4P9Z5V4_9FUNG</name>
<evidence type="ECO:0000256" key="1">
    <source>
        <dbReference type="ARBA" id="ARBA00022679"/>
    </source>
</evidence>
<dbReference type="GO" id="GO:0005524">
    <property type="term" value="F:ATP binding"/>
    <property type="evidence" value="ECO:0007669"/>
    <property type="project" value="InterPro"/>
</dbReference>
<dbReference type="EMBL" id="KZ989253">
    <property type="protein sequence ID" value="RKP27191.1"/>
    <property type="molecule type" value="Genomic_DNA"/>
</dbReference>
<sequence length="174" mass="18865">ILLAGGPGSGKGTQCAKLAKTFQMAHISVGDLLRNEVARGSDLGAEITEAMREGSMVSMLITKQLLMNAIAEVKDTSIGILLDGFPRELEQAREFEASIGYCSFLLNFDCPQELLTARLLKRGETSGRADDNAETIAKRLDTFNKLTQPVIDHYAQLNRVCTVSMAGLASLFHC</sequence>
<reference evidence="6" key="1">
    <citation type="journal article" date="2018" name="Nat. Microbiol.">
        <title>Leveraging single-cell genomics to expand the fungal tree of life.</title>
        <authorList>
            <person name="Ahrendt S.R."/>
            <person name="Quandt C.A."/>
            <person name="Ciobanu D."/>
            <person name="Clum A."/>
            <person name="Salamov A."/>
            <person name="Andreopoulos B."/>
            <person name="Cheng J.F."/>
            <person name="Woyke T."/>
            <person name="Pelin A."/>
            <person name="Henrissat B."/>
            <person name="Reynolds N.K."/>
            <person name="Benny G.L."/>
            <person name="Smith M.E."/>
            <person name="James T.Y."/>
            <person name="Grigoriev I.V."/>
        </authorList>
    </citation>
    <scope>NUCLEOTIDE SEQUENCE [LARGE SCALE GENOMIC DNA]</scope>
    <source>
        <strain evidence="6">Benny S71-1</strain>
    </source>
</reference>
<dbReference type="PRINTS" id="PR00094">
    <property type="entry name" value="ADENYLTKNASE"/>
</dbReference>
<dbReference type="CDD" id="cd01428">
    <property type="entry name" value="ADK"/>
    <property type="match status" value="1"/>
</dbReference>
<dbReference type="HAMAP" id="MF_00235">
    <property type="entry name" value="Adenylate_kinase_Adk"/>
    <property type="match status" value="1"/>
</dbReference>
<dbReference type="Gene3D" id="3.40.50.300">
    <property type="entry name" value="P-loop containing nucleotide triphosphate hydrolases"/>
    <property type="match status" value="1"/>
</dbReference>
<keyword evidence="2" id="KW-0547">Nucleotide-binding</keyword>
<gene>
    <name evidence="5" type="ORF">SYNPS1DRAFT_13058</name>
</gene>
<keyword evidence="1 4" id="KW-0808">Transferase</keyword>
<protein>
    <submittedName>
        <fullName evidence="5">Adenylate kinase-domain-containing protein</fullName>
    </submittedName>
</protein>
<keyword evidence="3 4" id="KW-0418">Kinase</keyword>
<dbReference type="AlphaFoldDB" id="A0A4P9Z5V4"/>
<evidence type="ECO:0000313" key="6">
    <source>
        <dbReference type="Proteomes" id="UP000278143"/>
    </source>
</evidence>
<feature type="non-terminal residue" evidence="5">
    <location>
        <position position="1"/>
    </location>
</feature>
<accession>A0A4P9Z5V4</accession>
<dbReference type="InterPro" id="IPR033690">
    <property type="entry name" value="Adenylat_kinase_CS"/>
</dbReference>
<dbReference type="Proteomes" id="UP000278143">
    <property type="component" value="Unassembled WGS sequence"/>
</dbReference>
<evidence type="ECO:0000256" key="2">
    <source>
        <dbReference type="ARBA" id="ARBA00022741"/>
    </source>
</evidence>